<proteinExistence type="predicted"/>
<evidence type="ECO:0008006" key="3">
    <source>
        <dbReference type="Google" id="ProtNLM"/>
    </source>
</evidence>
<sequence length="228" mass="25165">MNRPGFSLLELLVSLSLFSAVTALLLGSFFQFEGVGSKLEQTTNLRQELRNLETLLREDLGSAVFLTRLAGAKAEQPNPSGILGTDLQEAGADRDRIDLQIHSRGKFFNGFKMAYNPELFEVSYYFDRDEQGVLGFYRRESFFVGGPLDSGGEAIVHRLSTRLKGFNLTYYDFENKSQPGWVSSTEAPLPSGVDVTLVLEGENGLTLEQKFTLNLHPSMGPGGTWGSP</sequence>
<dbReference type="InterPro" id="IPR012902">
    <property type="entry name" value="N_methyl_site"/>
</dbReference>
<dbReference type="EMBL" id="MFNF01000025">
    <property type="protein sequence ID" value="OGH02099.1"/>
    <property type="molecule type" value="Genomic_DNA"/>
</dbReference>
<evidence type="ECO:0000313" key="2">
    <source>
        <dbReference type="Proteomes" id="UP000177583"/>
    </source>
</evidence>
<reference evidence="1 2" key="1">
    <citation type="journal article" date="2016" name="Nat. Commun.">
        <title>Thousands of microbial genomes shed light on interconnected biogeochemical processes in an aquifer system.</title>
        <authorList>
            <person name="Anantharaman K."/>
            <person name="Brown C.T."/>
            <person name="Hug L.A."/>
            <person name="Sharon I."/>
            <person name="Castelle C.J."/>
            <person name="Probst A.J."/>
            <person name="Thomas B.C."/>
            <person name="Singh A."/>
            <person name="Wilkins M.J."/>
            <person name="Karaoz U."/>
            <person name="Brodie E.L."/>
            <person name="Williams K.H."/>
            <person name="Hubbard S.S."/>
            <person name="Banfield J.F."/>
        </authorList>
    </citation>
    <scope>NUCLEOTIDE SEQUENCE [LARGE SCALE GENOMIC DNA]</scope>
</reference>
<organism evidence="1 2">
    <name type="scientific">Candidatus Lambdaproteobacteria bacterium RIFOXYD2_FULL_56_26</name>
    <dbReference type="NCBI Taxonomy" id="1817773"/>
    <lineage>
        <taxon>Bacteria</taxon>
        <taxon>Pseudomonadati</taxon>
        <taxon>Pseudomonadota</taxon>
        <taxon>Candidatus Lambdaproteobacteria</taxon>
    </lineage>
</organism>
<dbReference type="Proteomes" id="UP000177583">
    <property type="component" value="Unassembled WGS sequence"/>
</dbReference>
<dbReference type="InterPro" id="IPR045584">
    <property type="entry name" value="Pilin-like"/>
</dbReference>
<dbReference type="AlphaFoldDB" id="A0A1F6GVM9"/>
<dbReference type="Pfam" id="PF07963">
    <property type="entry name" value="N_methyl"/>
    <property type="match status" value="1"/>
</dbReference>
<dbReference type="NCBIfam" id="TIGR02532">
    <property type="entry name" value="IV_pilin_GFxxxE"/>
    <property type="match status" value="1"/>
</dbReference>
<evidence type="ECO:0000313" key="1">
    <source>
        <dbReference type="EMBL" id="OGH02099.1"/>
    </source>
</evidence>
<accession>A0A1F6GVM9</accession>
<protein>
    <recommendedName>
        <fullName evidence="3">Type II secretion system protein J</fullName>
    </recommendedName>
</protein>
<gene>
    <name evidence="1" type="ORF">A2557_05315</name>
</gene>
<dbReference type="SUPFAM" id="SSF54523">
    <property type="entry name" value="Pili subunits"/>
    <property type="match status" value="1"/>
</dbReference>
<comment type="caution">
    <text evidence="1">The sequence shown here is derived from an EMBL/GenBank/DDBJ whole genome shotgun (WGS) entry which is preliminary data.</text>
</comment>
<name>A0A1F6GVM9_9PROT</name>